<evidence type="ECO:0000313" key="19">
    <source>
        <dbReference type="Proteomes" id="UP000005207"/>
    </source>
</evidence>
<gene>
    <name evidence="18" type="primary">TRPV2</name>
    <name evidence="18" type="synonym">trpv1</name>
</gene>
<comment type="catalytic activity">
    <reaction evidence="14">
        <text>Ca(2+)(in) = Ca(2+)(out)</text>
        <dbReference type="Rhea" id="RHEA:29671"/>
        <dbReference type="ChEBI" id="CHEBI:29108"/>
    </reaction>
</comment>
<evidence type="ECO:0000256" key="13">
    <source>
        <dbReference type="ARBA" id="ARBA00023303"/>
    </source>
</evidence>
<feature type="repeat" description="ANK" evidence="15">
    <location>
        <begin position="173"/>
        <end position="205"/>
    </location>
</feature>
<evidence type="ECO:0000256" key="6">
    <source>
        <dbReference type="ARBA" id="ARBA00022692"/>
    </source>
</evidence>
<dbReference type="GO" id="GO:0098703">
    <property type="term" value="P:calcium ion import across plasma membrane"/>
    <property type="evidence" value="ECO:0007669"/>
    <property type="project" value="TreeGrafter"/>
</dbReference>
<comment type="subcellular location">
    <subcellularLocation>
        <location evidence="1">Cell membrane</location>
        <topology evidence="1">Multi-pass membrane protein</topology>
    </subcellularLocation>
</comment>
<keyword evidence="13" id="KW-0407">Ion channel</keyword>
<dbReference type="PROSITE" id="PS50088">
    <property type="entry name" value="ANK_REPEAT"/>
    <property type="match status" value="1"/>
</dbReference>
<dbReference type="PRINTS" id="PR01768">
    <property type="entry name" value="TRPVRECEPTOR"/>
</dbReference>
<feature type="region of interest" description="Disordered" evidence="16">
    <location>
        <begin position="1"/>
        <end position="49"/>
    </location>
</feature>
<keyword evidence="10 15" id="KW-0040">ANK repeat</keyword>
<name>A0A669E6X2_ORENI</name>
<keyword evidence="2" id="KW-0813">Transport</keyword>
<dbReference type="AlphaFoldDB" id="A0A669E6X2"/>
<evidence type="ECO:0000256" key="14">
    <source>
        <dbReference type="ARBA" id="ARBA00036634"/>
    </source>
</evidence>
<keyword evidence="12 17" id="KW-0472">Membrane</keyword>
<keyword evidence="8" id="KW-0106">Calcium</keyword>
<dbReference type="FunFam" id="1.25.40.20:FF:000018">
    <property type="entry name" value="Transient receptor potential cation channel subfamily V member 1"/>
    <property type="match status" value="1"/>
</dbReference>
<dbReference type="Pfam" id="PF12796">
    <property type="entry name" value="Ank_2"/>
    <property type="match status" value="1"/>
</dbReference>
<evidence type="ECO:0000256" key="8">
    <source>
        <dbReference type="ARBA" id="ARBA00022837"/>
    </source>
</evidence>
<feature type="compositionally biased region" description="Basic and acidic residues" evidence="16">
    <location>
        <begin position="18"/>
        <end position="31"/>
    </location>
</feature>
<evidence type="ECO:0000256" key="10">
    <source>
        <dbReference type="ARBA" id="ARBA00023043"/>
    </source>
</evidence>
<evidence type="ECO:0000313" key="18">
    <source>
        <dbReference type="Ensembl" id="ENSONIP00000068518.1"/>
    </source>
</evidence>
<reference evidence="18" key="3">
    <citation type="submission" date="2025-09" db="UniProtKB">
        <authorList>
            <consortium name="Ensembl"/>
        </authorList>
    </citation>
    <scope>IDENTIFICATION</scope>
</reference>
<dbReference type="SUPFAM" id="SSF48403">
    <property type="entry name" value="Ankyrin repeat"/>
    <property type="match status" value="1"/>
</dbReference>
<dbReference type="PANTHER" id="PTHR10582:SF5">
    <property type="entry name" value="TRANSIENT RECEPTOR POTENTIAL CATION CHANNEL SUBFAMILY V MEMBER 2"/>
    <property type="match status" value="1"/>
</dbReference>
<evidence type="ECO:0000256" key="17">
    <source>
        <dbReference type="SAM" id="Phobius"/>
    </source>
</evidence>
<proteinExistence type="predicted"/>
<evidence type="ECO:0000256" key="4">
    <source>
        <dbReference type="ARBA" id="ARBA00022568"/>
    </source>
</evidence>
<evidence type="ECO:0000256" key="2">
    <source>
        <dbReference type="ARBA" id="ARBA00022448"/>
    </source>
</evidence>
<keyword evidence="11" id="KW-0406">Ion transport</keyword>
<feature type="transmembrane region" description="Helical" evidence="17">
    <location>
        <begin position="616"/>
        <end position="640"/>
    </location>
</feature>
<evidence type="ECO:0000256" key="16">
    <source>
        <dbReference type="SAM" id="MobiDB-lite"/>
    </source>
</evidence>
<dbReference type="Ensembl" id="ENSONIT00000083604.1">
    <property type="protein sequence ID" value="ENSONIP00000068518.1"/>
    <property type="gene ID" value="ENSONIG00000012801.2"/>
</dbReference>
<dbReference type="SMART" id="SM00248">
    <property type="entry name" value="ANK"/>
    <property type="match status" value="5"/>
</dbReference>
<keyword evidence="3" id="KW-1003">Cell membrane</keyword>
<evidence type="ECO:0000256" key="12">
    <source>
        <dbReference type="ARBA" id="ARBA00023136"/>
    </source>
</evidence>
<evidence type="ECO:0000256" key="11">
    <source>
        <dbReference type="ARBA" id="ARBA00023065"/>
    </source>
</evidence>
<keyword evidence="4" id="KW-0109">Calcium transport</keyword>
<feature type="transmembrane region" description="Helical" evidence="17">
    <location>
        <begin position="399"/>
        <end position="417"/>
    </location>
</feature>
<keyword evidence="9 17" id="KW-1133">Transmembrane helix</keyword>
<accession>A0A669E6X2</accession>
<evidence type="ECO:0000256" key="7">
    <source>
        <dbReference type="ARBA" id="ARBA00022737"/>
    </source>
</evidence>
<feature type="transmembrane region" description="Helical" evidence="17">
    <location>
        <begin position="429"/>
        <end position="451"/>
    </location>
</feature>
<dbReference type="GO" id="GO:0005262">
    <property type="term" value="F:calcium channel activity"/>
    <property type="evidence" value="ECO:0007669"/>
    <property type="project" value="UniProtKB-KW"/>
</dbReference>
<dbReference type="PROSITE" id="PS50297">
    <property type="entry name" value="ANK_REP_REGION"/>
    <property type="match status" value="1"/>
</dbReference>
<protein>
    <submittedName>
        <fullName evidence="18">Transient receptor potential cation channel, subfamily V, member 1</fullName>
    </submittedName>
</protein>
<dbReference type="Gene3D" id="1.25.40.20">
    <property type="entry name" value="Ankyrin repeat-containing domain"/>
    <property type="match status" value="1"/>
</dbReference>
<evidence type="ECO:0000256" key="1">
    <source>
        <dbReference type="ARBA" id="ARBA00004651"/>
    </source>
</evidence>
<sequence>MKKSEMFGFTLETDDRTEEERSQQKATKKDGLASALGLGPEAPKTPMDTDYQEEMEKRKPQIRFNFNFDKGIRGVDQHDNRRDSKMFNRDRLFEAVASRDISKLDGLQEYLRQNMKKLSDSLYQSYGKTPLMKALLHIEEGKNETVDMLVDISEKMGDVKEFVNAAYTNSYYKGQTALHIAIERRSIFYVKLLVSKGADVHARACGKFFQPHKGELPLSLAACTNQPDVVDFLMDNEYQRADAKMVDSQGNTVLHALVMVADNSKCNTEFIVSMYDRILKITARLYPKVQLENIENKKGLTPLKMAAHTGKTGLFSHILRREFQEPGTKHLSRKFTEWVYGPVHCSLYDLASVDSYEENSVLKILIYGSDIPNRHEMLETEPLIQLLEEKWNRFASGMFFFNFLSYLVYLIIFTLLACANVDDLKTNDHLYILAWLVTAVANCYFFFIGIIDMMRKRPKLETLLVDGYYEILFLLQGVLFLISTGLHLFGRDEYLSFLVLCLALSWVNILYFSRGNEHMGIYSVMIQKNITEDVTCFLFPITAVVTLLKDPTADKSPDKELNTTNTTKSRFLFVGPEEDCVKPTFSNISYTTLQLFKFTIGMGDMEFVQDYKYIEVFYVLLIFYIILTYILLLNMLIALMNRTVEKLTNETTSIWKLQRAITILDMEKRLPCCLRGYFRCGVEKNLNTAIGKDRRRCFRVEEVNWNKWNNNLVKIDEDPGCWERVQQPGTETPPRRRQRGRSWRGLFMDGSRRWQPYQSTEMTPV</sequence>
<reference evidence="18" key="2">
    <citation type="submission" date="2025-08" db="UniProtKB">
        <authorList>
            <consortium name="Ensembl"/>
        </authorList>
    </citation>
    <scope>IDENTIFICATION</scope>
</reference>
<feature type="transmembrane region" description="Helical" evidence="17">
    <location>
        <begin position="463"/>
        <end position="482"/>
    </location>
</feature>
<dbReference type="Proteomes" id="UP000005207">
    <property type="component" value="Linkage group LG10"/>
</dbReference>
<dbReference type="GeneTree" id="ENSGT00940000158512"/>
<dbReference type="InterPro" id="IPR008347">
    <property type="entry name" value="TrpV1-4"/>
</dbReference>
<dbReference type="InterPro" id="IPR002110">
    <property type="entry name" value="Ankyrin_rpt"/>
</dbReference>
<evidence type="ECO:0000256" key="5">
    <source>
        <dbReference type="ARBA" id="ARBA00022673"/>
    </source>
</evidence>
<keyword evidence="7" id="KW-0677">Repeat</keyword>
<dbReference type="InterPro" id="IPR024862">
    <property type="entry name" value="TRPV"/>
</dbReference>
<organism evidence="18 19">
    <name type="scientific">Oreochromis niloticus</name>
    <name type="common">Nile tilapia</name>
    <name type="synonym">Tilapia nilotica</name>
    <dbReference type="NCBI Taxonomy" id="8128"/>
    <lineage>
        <taxon>Eukaryota</taxon>
        <taxon>Metazoa</taxon>
        <taxon>Chordata</taxon>
        <taxon>Craniata</taxon>
        <taxon>Vertebrata</taxon>
        <taxon>Euteleostomi</taxon>
        <taxon>Actinopterygii</taxon>
        <taxon>Neopterygii</taxon>
        <taxon>Teleostei</taxon>
        <taxon>Neoteleostei</taxon>
        <taxon>Acanthomorphata</taxon>
        <taxon>Ovalentaria</taxon>
        <taxon>Cichlomorphae</taxon>
        <taxon>Cichliformes</taxon>
        <taxon>Cichlidae</taxon>
        <taxon>African cichlids</taxon>
        <taxon>Pseudocrenilabrinae</taxon>
        <taxon>Oreochromini</taxon>
        <taxon>Oreochromis</taxon>
    </lineage>
</organism>
<reference evidence="19" key="1">
    <citation type="submission" date="2012-01" db="EMBL/GenBank/DDBJ databases">
        <title>The Genome Sequence of Oreochromis niloticus (Nile Tilapia).</title>
        <authorList>
            <consortium name="Broad Institute Genome Assembly Team"/>
            <consortium name="Broad Institute Sequencing Platform"/>
            <person name="Di Palma F."/>
            <person name="Johnson J."/>
            <person name="Lander E.S."/>
            <person name="Lindblad-Toh K."/>
        </authorList>
    </citation>
    <scope>NUCLEOTIDE SEQUENCE [LARGE SCALE GENOMIC DNA]</scope>
</reference>
<feature type="transmembrane region" description="Helical" evidence="17">
    <location>
        <begin position="494"/>
        <end position="512"/>
    </location>
</feature>
<keyword evidence="5" id="KW-0107">Calcium channel</keyword>
<evidence type="ECO:0000256" key="15">
    <source>
        <dbReference type="PROSITE-ProRule" id="PRU00023"/>
    </source>
</evidence>
<keyword evidence="6 17" id="KW-0812">Transmembrane</keyword>
<dbReference type="PANTHER" id="PTHR10582">
    <property type="entry name" value="TRANSIENT RECEPTOR POTENTIAL ION CHANNEL PROTEIN"/>
    <property type="match status" value="1"/>
</dbReference>
<dbReference type="GO" id="GO:0005886">
    <property type="term" value="C:plasma membrane"/>
    <property type="evidence" value="ECO:0007669"/>
    <property type="project" value="UniProtKB-SubCell"/>
</dbReference>
<keyword evidence="19" id="KW-1185">Reference proteome</keyword>
<dbReference type="InterPro" id="IPR036770">
    <property type="entry name" value="Ankyrin_rpt-contain_sf"/>
</dbReference>
<evidence type="ECO:0000256" key="9">
    <source>
        <dbReference type="ARBA" id="ARBA00022989"/>
    </source>
</evidence>
<evidence type="ECO:0000256" key="3">
    <source>
        <dbReference type="ARBA" id="ARBA00022475"/>
    </source>
</evidence>